<dbReference type="InterPro" id="IPR001680">
    <property type="entry name" value="WD40_rpt"/>
</dbReference>
<evidence type="ECO:0000259" key="7">
    <source>
        <dbReference type="PROSITE" id="PS51394"/>
    </source>
</evidence>
<dbReference type="PROSITE" id="PS51396">
    <property type="entry name" value="PUL"/>
    <property type="match status" value="1"/>
</dbReference>
<dbReference type="PRINTS" id="PR00320">
    <property type="entry name" value="GPROTEINBRPT"/>
</dbReference>
<feature type="repeat" description="WD" evidence="5">
    <location>
        <begin position="106"/>
        <end position="147"/>
    </location>
</feature>
<evidence type="ECO:0000313" key="10">
    <source>
        <dbReference type="Proteomes" id="UP000706124"/>
    </source>
</evidence>
<dbReference type="Proteomes" id="UP000706124">
    <property type="component" value="Unassembled WGS sequence"/>
</dbReference>
<dbReference type="InterPro" id="IPR015155">
    <property type="entry name" value="PFU"/>
</dbReference>
<evidence type="ECO:0000256" key="2">
    <source>
        <dbReference type="ARBA" id="ARBA00022490"/>
    </source>
</evidence>
<dbReference type="PROSITE" id="PS51394">
    <property type="entry name" value="PFU"/>
    <property type="match status" value="1"/>
</dbReference>
<feature type="repeat" description="WD" evidence="5">
    <location>
        <begin position="211"/>
        <end position="232"/>
    </location>
</feature>
<evidence type="ECO:0000256" key="4">
    <source>
        <dbReference type="ARBA" id="ARBA00022737"/>
    </source>
</evidence>
<protein>
    <submittedName>
        <fullName evidence="9">Uncharacterized protein</fullName>
    </submittedName>
</protein>
<name>A0A9P7M8Q7_9HYPO</name>
<dbReference type="InterPro" id="IPR011989">
    <property type="entry name" value="ARM-like"/>
</dbReference>
<feature type="region of interest" description="Disordered" evidence="6">
    <location>
        <begin position="466"/>
        <end position="493"/>
    </location>
</feature>
<dbReference type="Pfam" id="PF00400">
    <property type="entry name" value="WD40"/>
    <property type="match status" value="5"/>
</dbReference>
<keyword evidence="3 5" id="KW-0853">WD repeat</keyword>
<evidence type="ECO:0000256" key="5">
    <source>
        <dbReference type="PROSITE-ProRule" id="PRU00221"/>
    </source>
</evidence>
<feature type="repeat" description="WD" evidence="5">
    <location>
        <begin position="11"/>
        <end position="41"/>
    </location>
</feature>
<feature type="repeat" description="WD" evidence="5">
    <location>
        <begin position="239"/>
        <end position="270"/>
    </location>
</feature>
<dbReference type="PROSITE" id="PS50082">
    <property type="entry name" value="WD_REPEATS_2"/>
    <property type="match status" value="4"/>
</dbReference>
<dbReference type="GO" id="GO:0005634">
    <property type="term" value="C:nucleus"/>
    <property type="evidence" value="ECO:0007669"/>
    <property type="project" value="TreeGrafter"/>
</dbReference>
<comment type="subcellular location">
    <subcellularLocation>
        <location evidence="1">Cytoplasm</location>
    </subcellularLocation>
</comment>
<sequence length="770" mass="82882">MTAEFKLSAQLLGHEADVRAVTFASSVVVLSASRDGTVRKWFRSPEAPPSFEGTLVSRGSEYVNSIAFAPASSEFPNGLIISGGKDTVIEVKSPDAASTDHAERLLIGHAHNVCTLDVAPDGSYLISGGWDGQARIWNLQKWETTLMLAGHEDKAVWGVVALDKKTAVTGCADKNIRVFDLSVSTAGEVQPKFTIYTPDVVRGLCKVPQNHPSGADIASASNDGTIRLWKLNGQQMGELHGHDSFVYSLTSLSSGELVSAGEDRTVRVWKGTECIQTITHPAISVWTVAADAKTGDIVTGASDGVARVFTRRPDKVANQETLAEFESSVRSSAIPQQQLGGINKEKLPGPEFLTAKSGTKEGQVQMIKEGNGNVTAHTWSMSQQLWINVGTVVDAAGSSGRRVEYNGEAYDFVFDVDIEDGKPPLKLPYNLSENPYERATKFLNDNELPLSYLDNVANFITKNTKGASLGQTNSSGPDPYGTESRYRPGQSEAAQTKVLPQKEYLNLSTAKYEVMFSKLSCVNKTLIASGRKDIALNPGEVTVLESLRQALENGQSIPVQSLGLVVRMVTAWPYGERLAALDLLRCIARFPSVAQFSDAQHGTTLDLAMAYSISSDSDPNENAVMMGTRAVANMCATADGRSLIISRANNVVQYLERVVGVRGGDAIGKFNRNLLIAVATSALNLSVLVDKEKLLTPDQRRRLIVVLGALLDEQSDSEVLYRGLIALGTLLVSAKDVTVGLEVGAWICGAKARAMEDRVKAVTDECLALL</sequence>
<dbReference type="Pfam" id="PF08324">
    <property type="entry name" value="PUL"/>
    <property type="match status" value="1"/>
</dbReference>
<evidence type="ECO:0000256" key="1">
    <source>
        <dbReference type="ARBA" id="ARBA00004496"/>
    </source>
</evidence>
<evidence type="ECO:0000313" key="9">
    <source>
        <dbReference type="EMBL" id="KAG5933342.1"/>
    </source>
</evidence>
<feature type="compositionally biased region" description="Polar residues" evidence="6">
    <location>
        <begin position="466"/>
        <end position="476"/>
    </location>
</feature>
<keyword evidence="4" id="KW-0677">Repeat</keyword>
<keyword evidence="10" id="KW-1185">Reference proteome</keyword>
<dbReference type="AlphaFoldDB" id="A0A9P7M8Q7"/>
<feature type="domain" description="PFU" evidence="7">
    <location>
        <begin position="378"/>
        <end position="474"/>
    </location>
</feature>
<dbReference type="SMART" id="SM00320">
    <property type="entry name" value="WD40"/>
    <property type="match status" value="6"/>
</dbReference>
<dbReference type="InterPro" id="IPR015943">
    <property type="entry name" value="WD40/YVTN_repeat-like_dom_sf"/>
</dbReference>
<reference evidence="9 10" key="1">
    <citation type="journal article" date="2020" name="bioRxiv">
        <title>Whole genome comparisons of ergot fungi reveals the divergence and evolution of species within the genus Claviceps are the result of varying mechanisms driving genome evolution and host range expansion.</title>
        <authorList>
            <person name="Wyka S.A."/>
            <person name="Mondo S.J."/>
            <person name="Liu M."/>
            <person name="Dettman J."/>
            <person name="Nalam V."/>
            <person name="Broders K.D."/>
        </authorList>
    </citation>
    <scope>NUCLEOTIDE SEQUENCE [LARGE SCALE GENOMIC DNA]</scope>
    <source>
        <strain evidence="9 10">CCC 1485</strain>
    </source>
</reference>
<dbReference type="InterPro" id="IPR020472">
    <property type="entry name" value="WD40_PAC1"/>
</dbReference>
<dbReference type="GO" id="GO:0043130">
    <property type="term" value="F:ubiquitin binding"/>
    <property type="evidence" value="ECO:0007669"/>
    <property type="project" value="TreeGrafter"/>
</dbReference>
<dbReference type="SUPFAM" id="SSF50978">
    <property type="entry name" value="WD40 repeat-like"/>
    <property type="match status" value="1"/>
</dbReference>
<dbReference type="Pfam" id="PF09070">
    <property type="entry name" value="PFU"/>
    <property type="match status" value="1"/>
</dbReference>
<dbReference type="InterPro" id="IPR013535">
    <property type="entry name" value="PUL_dom"/>
</dbReference>
<dbReference type="PROSITE" id="PS50294">
    <property type="entry name" value="WD_REPEATS_REGION"/>
    <property type="match status" value="3"/>
</dbReference>
<evidence type="ECO:0000256" key="3">
    <source>
        <dbReference type="ARBA" id="ARBA00022574"/>
    </source>
</evidence>
<dbReference type="InterPro" id="IPR036322">
    <property type="entry name" value="WD40_repeat_dom_sf"/>
</dbReference>
<evidence type="ECO:0000256" key="6">
    <source>
        <dbReference type="SAM" id="MobiDB-lite"/>
    </source>
</evidence>
<dbReference type="OrthoDB" id="10265988at2759"/>
<proteinExistence type="predicted"/>
<dbReference type="GO" id="GO:0043161">
    <property type="term" value="P:proteasome-mediated ubiquitin-dependent protein catabolic process"/>
    <property type="evidence" value="ECO:0007669"/>
    <property type="project" value="TreeGrafter"/>
</dbReference>
<evidence type="ECO:0000259" key="8">
    <source>
        <dbReference type="PROSITE" id="PS51396"/>
    </source>
</evidence>
<dbReference type="CDD" id="cd00200">
    <property type="entry name" value="WD40"/>
    <property type="match status" value="1"/>
</dbReference>
<dbReference type="Gene3D" id="3.10.20.870">
    <property type="entry name" value="PFU (PLAA family ubiquitin binding), C-terminal domain"/>
    <property type="match status" value="1"/>
</dbReference>
<dbReference type="PROSITE" id="PS00678">
    <property type="entry name" value="WD_REPEATS_1"/>
    <property type="match status" value="1"/>
</dbReference>
<gene>
    <name evidence="9" type="ORF">E4U60_004524</name>
</gene>
<dbReference type="Gene3D" id="1.25.10.10">
    <property type="entry name" value="Leucine-rich Repeat Variant"/>
    <property type="match status" value="1"/>
</dbReference>
<dbReference type="InterPro" id="IPR019775">
    <property type="entry name" value="WD40_repeat_CS"/>
</dbReference>
<comment type="caution">
    <text evidence="9">The sequence shown here is derived from an EMBL/GenBank/DDBJ whole genome shotgun (WGS) entry which is preliminary data.</text>
</comment>
<accession>A0A9P7M8Q7</accession>
<dbReference type="FunFam" id="2.130.10.10:FF:000236">
    <property type="entry name" value="Polyubiquitin binding protein (Doa1/Ufd3)"/>
    <property type="match status" value="1"/>
</dbReference>
<organism evidence="9 10">
    <name type="scientific">Claviceps pazoutovae</name>
    <dbReference type="NCBI Taxonomy" id="1649127"/>
    <lineage>
        <taxon>Eukaryota</taxon>
        <taxon>Fungi</taxon>
        <taxon>Dikarya</taxon>
        <taxon>Ascomycota</taxon>
        <taxon>Pezizomycotina</taxon>
        <taxon>Sordariomycetes</taxon>
        <taxon>Hypocreomycetidae</taxon>
        <taxon>Hypocreales</taxon>
        <taxon>Clavicipitaceae</taxon>
        <taxon>Claviceps</taxon>
    </lineage>
</organism>
<dbReference type="InterPro" id="IPR038122">
    <property type="entry name" value="PFU_sf"/>
</dbReference>
<dbReference type="PANTHER" id="PTHR19849">
    <property type="entry name" value="PHOSPHOLIPASE A-2-ACTIVATING PROTEIN"/>
    <property type="match status" value="1"/>
</dbReference>
<dbReference type="EMBL" id="SRPO01000376">
    <property type="protein sequence ID" value="KAG5933342.1"/>
    <property type="molecule type" value="Genomic_DNA"/>
</dbReference>
<dbReference type="Gene3D" id="2.130.10.10">
    <property type="entry name" value="YVTN repeat-like/Quinoprotein amine dehydrogenase"/>
    <property type="match status" value="1"/>
</dbReference>
<keyword evidence="2" id="KW-0963">Cytoplasm</keyword>
<dbReference type="GO" id="GO:0010992">
    <property type="term" value="P:ubiquitin recycling"/>
    <property type="evidence" value="ECO:0007669"/>
    <property type="project" value="TreeGrafter"/>
</dbReference>
<dbReference type="PANTHER" id="PTHR19849:SF0">
    <property type="entry name" value="PHOSPHOLIPASE A-2-ACTIVATING PROTEIN"/>
    <property type="match status" value="1"/>
</dbReference>
<dbReference type="GO" id="GO:0005737">
    <property type="term" value="C:cytoplasm"/>
    <property type="evidence" value="ECO:0007669"/>
    <property type="project" value="UniProtKB-SubCell"/>
</dbReference>
<feature type="domain" description="PUL" evidence="8">
    <location>
        <begin position="497"/>
        <end position="769"/>
    </location>
</feature>